<evidence type="ECO:0000313" key="3">
    <source>
        <dbReference type="Proteomes" id="UP000789326"/>
    </source>
</evidence>
<dbReference type="Gene3D" id="1.20.120.20">
    <property type="entry name" value="Apolipoprotein"/>
    <property type="match status" value="1"/>
</dbReference>
<evidence type="ECO:0000313" key="2">
    <source>
        <dbReference type="EMBL" id="CAH0185842.1"/>
    </source>
</evidence>
<organism evidence="2 3">
    <name type="scientific">Peribacillus simplex</name>
    <dbReference type="NCBI Taxonomy" id="1478"/>
    <lineage>
        <taxon>Bacteria</taxon>
        <taxon>Bacillati</taxon>
        <taxon>Bacillota</taxon>
        <taxon>Bacilli</taxon>
        <taxon>Bacillales</taxon>
        <taxon>Bacillaceae</taxon>
        <taxon>Peribacillus</taxon>
    </lineage>
</organism>
<keyword evidence="1" id="KW-0812">Transmembrane</keyword>
<accession>A0A9W4KYL7</accession>
<dbReference type="SUPFAM" id="SSF58113">
    <property type="entry name" value="Apolipoprotein A-I"/>
    <property type="match status" value="1"/>
</dbReference>
<protein>
    <submittedName>
        <fullName evidence="2">Uncharacterized protein</fullName>
    </submittedName>
</protein>
<feature type="transmembrane region" description="Helical" evidence="1">
    <location>
        <begin position="383"/>
        <end position="403"/>
    </location>
</feature>
<dbReference type="SUPFAM" id="SSF48371">
    <property type="entry name" value="ARM repeat"/>
    <property type="match status" value="1"/>
</dbReference>
<keyword evidence="1" id="KW-1133">Transmembrane helix</keyword>
<dbReference type="AlphaFoldDB" id="A0A9W4KYL7"/>
<dbReference type="RefSeq" id="WP_230301420.1">
    <property type="nucleotide sequence ID" value="NZ_CAKKMG010000014.1"/>
</dbReference>
<reference evidence="2" key="1">
    <citation type="submission" date="2021-11" db="EMBL/GenBank/DDBJ databases">
        <authorList>
            <person name="Bulgarelli D."/>
        </authorList>
    </citation>
    <scope>NUCLEOTIDE SEQUENCE</scope>
    <source>
        <strain evidence="2">Bi133</strain>
    </source>
</reference>
<feature type="transmembrane region" description="Helical" evidence="1">
    <location>
        <begin position="164"/>
        <end position="185"/>
    </location>
</feature>
<feature type="transmembrane region" description="Helical" evidence="1">
    <location>
        <begin position="453"/>
        <end position="472"/>
    </location>
</feature>
<feature type="transmembrane region" description="Helical" evidence="1">
    <location>
        <begin position="191"/>
        <end position="215"/>
    </location>
</feature>
<proteinExistence type="predicted"/>
<dbReference type="PANTHER" id="PTHR37813">
    <property type="entry name" value="FELS-2 PROPHAGE PROTEIN"/>
    <property type="match status" value="1"/>
</dbReference>
<dbReference type="EMBL" id="CAKKMG010000014">
    <property type="protein sequence ID" value="CAH0185842.1"/>
    <property type="molecule type" value="Genomic_DNA"/>
</dbReference>
<dbReference type="Proteomes" id="UP000789326">
    <property type="component" value="Unassembled WGS sequence"/>
</dbReference>
<gene>
    <name evidence="2" type="ORF">SRABI133_01541</name>
</gene>
<dbReference type="PANTHER" id="PTHR37813:SF1">
    <property type="entry name" value="FELS-2 PROPHAGE PROTEIN"/>
    <property type="match status" value="1"/>
</dbReference>
<dbReference type="InterPro" id="IPR016024">
    <property type="entry name" value="ARM-type_fold"/>
</dbReference>
<keyword evidence="1" id="KW-0472">Membrane</keyword>
<sequence length="903" mass="97002">MKEHLTAIVGARINDFQKKMAKVKQIAKKAPNEIMTKVGARITEFKKKMAEVKKTTKSIPDNVTVTTKGKINEFKKKMAQVKQAIQGIPNKFDVGVDTNTTNFRKKMAQVKKAAKSIPNKIVVKVEAKVNKFQNTIGRIANTMRAFDTVTQSTRQGLLTMVSPGIVPILASLAGVIGALGPMIGVMGGSTFAFAIALGFAGTAAVAFGAVAIPTISKLFEETGKLSAAQEKARGAFDKFKETWSGIVKDLEKPVLQVFTKAMQAANTMLKMARPLFDGAAKAANNLMTALNKSLDSAPIKAFFDYMNKQAGPMLATIGKAVGNFLQGFMSMMTAFGPLAEKTAQGFLNMSKGFATWAAGHSKSTKFQAFVNYINENMPKIRAIFRDALAGIVYFFSAFGPLSSDMMTSLQAMMGKFKEWASTLKDNQAFQDFIGYIRDNAPNVIALIGNLTNFLVNMGVALAPIGAKVLDVVNKFISWTNSMMVAHPMIGKIMAVLIVLSGALIALVPNIIAVAALFEGRMVLAFTNFIAKVVVSTATFVANAAIMIAKWALLGAQALLHAAKVSAAWFIALGPVGWVIGVIVALVALVIANWDTVKSATSTAWSAVSKTVNDAATKILGYIQEKFPALYKVIMSAMQSAQKIVTAVWDYIKSTFENTLSFLKALVKGDFQGMKDAISNQMEASKTLIATIWSAIKSYFGTVISEIVSTVKSKFSDLVSAVQSKMSEVKSKVQEAWNNVKSYLQGINLFSIGANIIKGLVSGIKSMAGSVVSAAKNVVGNAISAAKSLLKIHSPSRVFKGIGQYTGEGLVIGMNNMKSAVSKASSNMAKAAMIEPQRTQFAFDAGLSTSDFGRIRHDVGAEVSGFEMDPTINVYNEWDGEKVVSYVERGNAKKSRITDGFYGK</sequence>
<evidence type="ECO:0000256" key="1">
    <source>
        <dbReference type="SAM" id="Phobius"/>
    </source>
</evidence>
<feature type="transmembrane region" description="Helical" evidence="1">
    <location>
        <begin position="564"/>
        <end position="591"/>
    </location>
</feature>
<comment type="caution">
    <text evidence="2">The sequence shown here is derived from an EMBL/GenBank/DDBJ whole genome shotgun (WGS) entry which is preliminary data.</text>
</comment>
<feature type="transmembrane region" description="Helical" evidence="1">
    <location>
        <begin position="528"/>
        <end position="552"/>
    </location>
</feature>
<name>A0A9W4KYL7_9BACI</name>
<feature type="transmembrane region" description="Helical" evidence="1">
    <location>
        <begin position="492"/>
        <end position="516"/>
    </location>
</feature>